<keyword evidence="3" id="KW-1185">Reference proteome</keyword>
<sequence length="322" mass="36661">MEDIYSKASLVTAVLLPTAEKLNVRKEYDELFGPHLTEYILGTDHAQEKGQIQNILYKDAVAWQAMHVLEDVSLSYFQTESDPIAMYWKFAPQRYSFRLKALREFLSNPWFERMWVLQEIALAHSFRFMYGDITIPWQRVLEVTQVTTRNSGLAGPLFLSTDKIGHRKALSAACETFPTICRIRNAIRDDENRSLATILLQCRNFKSTNPEDKLFAIPEKLLKPTESKNMTMETLLTNAAECIVAEGDTARMLAVAGIDSNGSSTLSRVLPSWVPNWPVTQTKTCLSFRNEGIDYHAGGLEPMQARIQDQNLFVFGYSFDKV</sequence>
<dbReference type="OrthoDB" id="2157530at2759"/>
<name>A0A9P4M919_9PEZI</name>
<protein>
    <recommendedName>
        <fullName evidence="1">Heterokaryon incompatibility domain-containing protein</fullName>
    </recommendedName>
</protein>
<dbReference type="InterPro" id="IPR010730">
    <property type="entry name" value="HET"/>
</dbReference>
<feature type="domain" description="Heterokaryon incompatibility" evidence="1">
    <location>
        <begin position="1"/>
        <end position="119"/>
    </location>
</feature>
<dbReference type="PANTHER" id="PTHR24148:SF73">
    <property type="entry name" value="HET DOMAIN PROTEIN (AFU_ORTHOLOGUE AFUA_8G01020)"/>
    <property type="match status" value="1"/>
</dbReference>
<evidence type="ECO:0000259" key="1">
    <source>
        <dbReference type="Pfam" id="PF06985"/>
    </source>
</evidence>
<dbReference type="AlphaFoldDB" id="A0A9P4M919"/>
<proteinExistence type="predicted"/>
<gene>
    <name evidence="2" type="ORF">NA57DRAFT_73695</name>
</gene>
<evidence type="ECO:0000313" key="2">
    <source>
        <dbReference type="EMBL" id="KAF2102266.1"/>
    </source>
</evidence>
<organism evidence="2 3">
    <name type="scientific">Rhizodiscina lignyota</name>
    <dbReference type="NCBI Taxonomy" id="1504668"/>
    <lineage>
        <taxon>Eukaryota</taxon>
        <taxon>Fungi</taxon>
        <taxon>Dikarya</taxon>
        <taxon>Ascomycota</taxon>
        <taxon>Pezizomycotina</taxon>
        <taxon>Dothideomycetes</taxon>
        <taxon>Pleosporomycetidae</taxon>
        <taxon>Aulographales</taxon>
        <taxon>Rhizodiscinaceae</taxon>
        <taxon>Rhizodiscina</taxon>
    </lineage>
</organism>
<dbReference type="Pfam" id="PF06985">
    <property type="entry name" value="HET"/>
    <property type="match status" value="1"/>
</dbReference>
<dbReference type="InterPro" id="IPR052895">
    <property type="entry name" value="HetReg/Transcr_Mod"/>
</dbReference>
<dbReference type="Proteomes" id="UP000799772">
    <property type="component" value="Unassembled WGS sequence"/>
</dbReference>
<dbReference type="PANTHER" id="PTHR24148">
    <property type="entry name" value="ANKYRIN REPEAT DOMAIN-CONTAINING PROTEIN 39 HOMOLOG-RELATED"/>
    <property type="match status" value="1"/>
</dbReference>
<accession>A0A9P4M919</accession>
<comment type="caution">
    <text evidence="2">The sequence shown here is derived from an EMBL/GenBank/DDBJ whole genome shotgun (WGS) entry which is preliminary data.</text>
</comment>
<dbReference type="EMBL" id="ML978123">
    <property type="protein sequence ID" value="KAF2102266.1"/>
    <property type="molecule type" value="Genomic_DNA"/>
</dbReference>
<reference evidence="2" key="1">
    <citation type="journal article" date="2020" name="Stud. Mycol.">
        <title>101 Dothideomycetes genomes: a test case for predicting lifestyles and emergence of pathogens.</title>
        <authorList>
            <person name="Haridas S."/>
            <person name="Albert R."/>
            <person name="Binder M."/>
            <person name="Bloem J."/>
            <person name="Labutti K."/>
            <person name="Salamov A."/>
            <person name="Andreopoulos B."/>
            <person name="Baker S."/>
            <person name="Barry K."/>
            <person name="Bills G."/>
            <person name="Bluhm B."/>
            <person name="Cannon C."/>
            <person name="Castanera R."/>
            <person name="Culley D."/>
            <person name="Daum C."/>
            <person name="Ezra D."/>
            <person name="Gonzalez J."/>
            <person name="Henrissat B."/>
            <person name="Kuo A."/>
            <person name="Liang C."/>
            <person name="Lipzen A."/>
            <person name="Lutzoni F."/>
            <person name="Magnuson J."/>
            <person name="Mondo S."/>
            <person name="Nolan M."/>
            <person name="Ohm R."/>
            <person name="Pangilinan J."/>
            <person name="Park H.-J."/>
            <person name="Ramirez L."/>
            <person name="Alfaro M."/>
            <person name="Sun H."/>
            <person name="Tritt A."/>
            <person name="Yoshinaga Y."/>
            <person name="Zwiers L.-H."/>
            <person name="Turgeon B."/>
            <person name="Goodwin S."/>
            <person name="Spatafora J."/>
            <person name="Crous P."/>
            <person name="Grigoriev I."/>
        </authorList>
    </citation>
    <scope>NUCLEOTIDE SEQUENCE</scope>
    <source>
        <strain evidence="2">CBS 133067</strain>
    </source>
</reference>
<evidence type="ECO:0000313" key="3">
    <source>
        <dbReference type="Proteomes" id="UP000799772"/>
    </source>
</evidence>